<evidence type="ECO:0000256" key="4">
    <source>
        <dbReference type="ARBA" id="ARBA00022989"/>
    </source>
</evidence>
<feature type="transmembrane region" description="Helical" evidence="6">
    <location>
        <begin position="172"/>
        <end position="188"/>
    </location>
</feature>
<evidence type="ECO:0000256" key="6">
    <source>
        <dbReference type="SAM" id="Phobius"/>
    </source>
</evidence>
<accession>A0A3N5B9G9</accession>
<dbReference type="RefSeq" id="WP_124222279.1">
    <property type="nucleotide sequence ID" value="NZ_RKRF01000010.1"/>
</dbReference>
<keyword evidence="8" id="KW-1185">Reference proteome</keyword>
<feature type="transmembrane region" description="Helical" evidence="6">
    <location>
        <begin position="285"/>
        <end position="311"/>
    </location>
</feature>
<keyword evidence="4 6" id="KW-1133">Transmembrane helix</keyword>
<dbReference type="Proteomes" id="UP000276443">
    <property type="component" value="Unassembled WGS sequence"/>
</dbReference>
<keyword evidence="5 6" id="KW-0472">Membrane</keyword>
<dbReference type="GO" id="GO:0008360">
    <property type="term" value="P:regulation of cell shape"/>
    <property type="evidence" value="ECO:0007669"/>
    <property type="project" value="UniProtKB-KW"/>
</dbReference>
<gene>
    <name evidence="7" type="ORF">EDC24_2110</name>
</gene>
<evidence type="ECO:0000256" key="5">
    <source>
        <dbReference type="ARBA" id="ARBA00023136"/>
    </source>
</evidence>
<protein>
    <submittedName>
        <fullName evidence="7">Cell division protein FtsW (Lipid II flippase)</fullName>
    </submittedName>
</protein>
<dbReference type="GO" id="GO:0005886">
    <property type="term" value="C:plasma membrane"/>
    <property type="evidence" value="ECO:0007669"/>
    <property type="project" value="TreeGrafter"/>
</dbReference>
<feature type="transmembrane region" description="Helical" evidence="6">
    <location>
        <begin position="45"/>
        <end position="66"/>
    </location>
</feature>
<feature type="transmembrane region" description="Helical" evidence="6">
    <location>
        <begin position="78"/>
        <end position="96"/>
    </location>
</feature>
<comment type="subcellular location">
    <subcellularLocation>
        <location evidence="1">Membrane</location>
        <topology evidence="1">Multi-pass membrane protein</topology>
    </subcellularLocation>
</comment>
<feature type="transmembrane region" description="Helical" evidence="6">
    <location>
        <begin position="323"/>
        <end position="341"/>
    </location>
</feature>
<dbReference type="EMBL" id="RKRF01000010">
    <property type="protein sequence ID" value="RPF52120.1"/>
    <property type="molecule type" value="Genomic_DNA"/>
</dbReference>
<feature type="transmembrane region" description="Helical" evidence="6">
    <location>
        <begin position="12"/>
        <end position="33"/>
    </location>
</feature>
<proteinExistence type="predicted"/>
<dbReference type="PANTHER" id="PTHR30474:SF1">
    <property type="entry name" value="PEPTIDOGLYCAN GLYCOSYLTRANSFERASE MRDB"/>
    <property type="match status" value="1"/>
</dbReference>
<keyword evidence="2 6" id="KW-0812">Transmembrane</keyword>
<dbReference type="AlphaFoldDB" id="A0A3N5B9G9"/>
<organism evidence="7 8">
    <name type="scientific">Aquisalibacillus elongatus</name>
    <dbReference type="NCBI Taxonomy" id="485577"/>
    <lineage>
        <taxon>Bacteria</taxon>
        <taxon>Bacillati</taxon>
        <taxon>Bacillota</taxon>
        <taxon>Bacilli</taxon>
        <taxon>Bacillales</taxon>
        <taxon>Bacillaceae</taxon>
        <taxon>Aquisalibacillus</taxon>
    </lineage>
</organism>
<keyword evidence="7" id="KW-0132">Cell division</keyword>
<dbReference type="InterPro" id="IPR001182">
    <property type="entry name" value="FtsW/RodA"/>
</dbReference>
<dbReference type="GO" id="GO:0051301">
    <property type="term" value="P:cell division"/>
    <property type="evidence" value="ECO:0007669"/>
    <property type="project" value="UniProtKB-KW"/>
</dbReference>
<name>A0A3N5B9G9_9BACI</name>
<sequence>MNDSIKRQRLDTFMILIVVLLVIISCITLFSLQNTLPAAIRGRPFYIYQGVWFIAGVIAVGAIMLVDFDQYRRFAMPLYWIGVLSLVGLFFLPWAVRLNGALSWYQIPIVNTTVQPAEFMKLFLILALAHVIASHNEKWEGDKNLKYDFILLGKMFALTLPPFYLILIQPDTGIAVVILFIVGFMALISGLRWRFIFSLVGITFLITALATIIYLTFPDEVSAMFADTEFEHALERIQAWQDPTQYQDGSAAQAIRSALAVGSGQLFGKGIMGTEVYVYERHTDMIFSAIAEQFGFIGSSIVIVLFFLLIYRIIQIALECRDPFGTYLSIGIVGMLTYQIFQNIGMSIQLIPLTGLPLPFISYGGTSLIVYLAAIGFILNIHSRQKSFMFETENR</sequence>
<feature type="transmembrane region" description="Helical" evidence="6">
    <location>
        <begin position="195"/>
        <end position="217"/>
    </location>
</feature>
<feature type="transmembrane region" description="Helical" evidence="6">
    <location>
        <begin position="361"/>
        <end position="381"/>
    </location>
</feature>
<dbReference type="GO" id="GO:0015648">
    <property type="term" value="F:lipid-linked peptidoglycan transporter activity"/>
    <property type="evidence" value="ECO:0007669"/>
    <property type="project" value="TreeGrafter"/>
</dbReference>
<dbReference type="Pfam" id="PF01098">
    <property type="entry name" value="FTSW_RODA_SPOVE"/>
    <property type="match status" value="1"/>
</dbReference>
<comment type="caution">
    <text evidence="7">The sequence shown here is derived from an EMBL/GenBank/DDBJ whole genome shotgun (WGS) entry which is preliminary data.</text>
</comment>
<dbReference type="PROSITE" id="PS51257">
    <property type="entry name" value="PROKAR_LIPOPROTEIN"/>
    <property type="match status" value="1"/>
</dbReference>
<evidence type="ECO:0000313" key="7">
    <source>
        <dbReference type="EMBL" id="RPF52120.1"/>
    </source>
</evidence>
<evidence type="ECO:0000313" key="8">
    <source>
        <dbReference type="Proteomes" id="UP000276443"/>
    </source>
</evidence>
<dbReference type="PANTHER" id="PTHR30474">
    <property type="entry name" value="CELL CYCLE PROTEIN"/>
    <property type="match status" value="1"/>
</dbReference>
<dbReference type="GO" id="GO:0032153">
    <property type="term" value="C:cell division site"/>
    <property type="evidence" value="ECO:0007669"/>
    <property type="project" value="TreeGrafter"/>
</dbReference>
<reference evidence="7 8" key="1">
    <citation type="submission" date="2018-11" db="EMBL/GenBank/DDBJ databases">
        <title>Genomic Encyclopedia of Type Strains, Phase IV (KMG-IV): sequencing the most valuable type-strain genomes for metagenomic binning, comparative biology and taxonomic classification.</title>
        <authorList>
            <person name="Goeker M."/>
        </authorList>
    </citation>
    <scope>NUCLEOTIDE SEQUENCE [LARGE SCALE GENOMIC DNA]</scope>
    <source>
        <strain evidence="7 8">DSM 18090</strain>
    </source>
</reference>
<evidence type="ECO:0000256" key="2">
    <source>
        <dbReference type="ARBA" id="ARBA00022692"/>
    </source>
</evidence>
<dbReference type="OrthoDB" id="9768187at2"/>
<evidence type="ECO:0000256" key="1">
    <source>
        <dbReference type="ARBA" id="ARBA00004141"/>
    </source>
</evidence>
<keyword evidence="7" id="KW-0131">Cell cycle</keyword>
<evidence type="ECO:0000256" key="3">
    <source>
        <dbReference type="ARBA" id="ARBA00022960"/>
    </source>
</evidence>
<keyword evidence="3" id="KW-0133">Cell shape</keyword>